<evidence type="ECO:0000256" key="4">
    <source>
        <dbReference type="ARBA" id="ARBA00029865"/>
    </source>
</evidence>
<protein>
    <recommendedName>
        <fullName evidence="4">Chromatin elongation factor SPT5</fullName>
    </recommendedName>
    <alternativeName>
        <fullName evidence="5">Chromatin elongation factor spt5</fullName>
    </alternativeName>
</protein>
<keyword evidence="2" id="KW-0804">Transcription</keyword>
<sequence length="842" mass="94496">MEERSSKRRKLTQVAHRFQNPFIDNEAVVDEDQDVDEVVDLEEEDDFGEDDDIFDSTGTHSRLALQMEQDDGIEHWNDFVTRAKTRSVSHHNANNLGLDGDEYVLKEEDSLWEIGCKVGYEDVAVFRVLQASVRGAKLARSVIAHPGMPGRIFAEVESMTEARRVATAIEKLNPFLVRRVPFDDIPKILSVAKEPSLSSWSWVRVCDRRKRWTKYRGDVGIVRTRDPDDNESRYYSNRKFIYLVPRLIFPSDDDQAVSPPPQRLASHEILAKEFKDDHFIHNLDTEGNVPLTLTFRGEEYDSYRGLLVVEAEKIAVDGGPGILPSRRELRLIYQTGFIPRHIYLEAAEALEARGLVSGTRVVVKKGDFKGLVGIVRDRIDENDECVVELPSQGLTEPIPARDLRTEFRYGDRLEVINGHHKGLVGWVVEVDAVTGNVSIVNAEGIRNVMDVDKIIDKVTADLLPGDVIFYEDDVTCNTLRPRKEDSRSGCRLGPRDRNSVYIGKHVVVINKSQWKGYKGIIKSTSPDGFARVELEATLIAHQRTQVIRLEQLAIQKVHSKPANEEFSTGPTYSAEIWQPIPSKSKKPGKHLPPPPPPNSFCLPQVMAPSPMTPLHRLSTPEPGLSDAWNPSSMTPLPSRSTPDFVLPPARNPSSPSSSALTITFSMESHSSATEGTGVRIEASNPPFAAATESDATPVEAQSLTSPAITDVARASQTSDRLTQQPQSWKWLRNSIFKALRIQLRTEGNKIVEFVDLEGDHAVIRDGRERRQVHLDKLTPERPAKINDCVILISGDDKGKLFKVKEFGERGSCVIHRVGTRLLKGQSDPTYNIQELVRTYLFR</sequence>
<dbReference type="Gene3D" id="3.30.70.940">
    <property type="entry name" value="NusG, N-terminal domain"/>
    <property type="match status" value="1"/>
</dbReference>
<evidence type="ECO:0000313" key="9">
    <source>
        <dbReference type="Proteomes" id="UP000284706"/>
    </source>
</evidence>
<feature type="region of interest" description="Disordered" evidence="6">
    <location>
        <begin position="579"/>
        <end position="659"/>
    </location>
</feature>
<dbReference type="SMART" id="SM00739">
    <property type="entry name" value="KOW"/>
    <property type="match status" value="3"/>
</dbReference>
<dbReference type="STRING" id="231916.A0A409VZ49"/>
<dbReference type="InterPro" id="IPR008991">
    <property type="entry name" value="Translation_prot_SH3-like_sf"/>
</dbReference>
<organism evidence="8 9">
    <name type="scientific">Gymnopilus dilepis</name>
    <dbReference type="NCBI Taxonomy" id="231916"/>
    <lineage>
        <taxon>Eukaryota</taxon>
        <taxon>Fungi</taxon>
        <taxon>Dikarya</taxon>
        <taxon>Basidiomycota</taxon>
        <taxon>Agaricomycotina</taxon>
        <taxon>Agaricomycetes</taxon>
        <taxon>Agaricomycetidae</taxon>
        <taxon>Agaricales</taxon>
        <taxon>Agaricineae</taxon>
        <taxon>Hymenogastraceae</taxon>
        <taxon>Gymnopilus</taxon>
    </lineage>
</organism>
<dbReference type="GO" id="GO:0006357">
    <property type="term" value="P:regulation of transcription by RNA polymerase II"/>
    <property type="evidence" value="ECO:0007669"/>
    <property type="project" value="InterPro"/>
</dbReference>
<dbReference type="Pfam" id="PF03439">
    <property type="entry name" value="Spt5-NGN"/>
    <property type="match status" value="1"/>
</dbReference>
<dbReference type="AlphaFoldDB" id="A0A409VZ49"/>
<feature type="domain" description="KOW" evidence="7">
    <location>
        <begin position="782"/>
        <end position="809"/>
    </location>
</feature>
<comment type="caution">
    <text evidence="8">The sequence shown here is derived from an EMBL/GenBank/DDBJ whole genome shotgun (WGS) entry which is preliminary data.</text>
</comment>
<gene>
    <name evidence="8" type="ORF">CVT26_010397</name>
</gene>
<dbReference type="OrthoDB" id="3057097at2759"/>
<accession>A0A409VZ49</accession>
<dbReference type="PANTHER" id="PTHR11125:SF7">
    <property type="entry name" value="TRANSCRIPTION ELONGATION FACTOR SPT5"/>
    <property type="match status" value="1"/>
</dbReference>
<proteinExistence type="inferred from homology"/>
<dbReference type="InterPro" id="IPR005824">
    <property type="entry name" value="KOW"/>
</dbReference>
<dbReference type="InterPro" id="IPR005100">
    <property type="entry name" value="NGN-domain"/>
</dbReference>
<evidence type="ECO:0000256" key="3">
    <source>
        <dbReference type="ARBA" id="ARBA00024691"/>
    </source>
</evidence>
<dbReference type="GO" id="GO:0032784">
    <property type="term" value="P:regulation of DNA-templated transcription elongation"/>
    <property type="evidence" value="ECO:0007669"/>
    <property type="project" value="InterPro"/>
</dbReference>
<dbReference type="InterPro" id="IPR014722">
    <property type="entry name" value="Rib_uL2_dom2"/>
</dbReference>
<dbReference type="SUPFAM" id="SSF50104">
    <property type="entry name" value="Translation proteins SH3-like domain"/>
    <property type="match status" value="1"/>
</dbReference>
<dbReference type="GO" id="GO:0032044">
    <property type="term" value="C:DSIF complex"/>
    <property type="evidence" value="ECO:0007669"/>
    <property type="project" value="TreeGrafter"/>
</dbReference>
<evidence type="ECO:0000313" key="8">
    <source>
        <dbReference type="EMBL" id="PPQ71537.1"/>
    </source>
</evidence>
<evidence type="ECO:0000256" key="2">
    <source>
        <dbReference type="ARBA" id="ARBA00023163"/>
    </source>
</evidence>
<evidence type="ECO:0000256" key="1">
    <source>
        <dbReference type="ARBA" id="ARBA00006956"/>
    </source>
</evidence>
<name>A0A409VZ49_9AGAR</name>
<dbReference type="InParanoid" id="A0A409VZ49"/>
<dbReference type="Proteomes" id="UP000284706">
    <property type="component" value="Unassembled WGS sequence"/>
</dbReference>
<evidence type="ECO:0000259" key="7">
    <source>
        <dbReference type="SMART" id="SM00739"/>
    </source>
</evidence>
<keyword evidence="9" id="KW-1185">Reference proteome</keyword>
<feature type="compositionally biased region" description="Polar residues" evidence="6">
    <location>
        <begin position="628"/>
        <end position="641"/>
    </location>
</feature>
<comment type="similarity">
    <text evidence="1">Belongs to the SPT5 family.</text>
</comment>
<dbReference type="InterPro" id="IPR036735">
    <property type="entry name" value="NGN_dom_sf"/>
</dbReference>
<evidence type="ECO:0000256" key="6">
    <source>
        <dbReference type="SAM" id="MobiDB-lite"/>
    </source>
</evidence>
<evidence type="ECO:0000256" key="5">
    <source>
        <dbReference type="ARBA" id="ARBA00031006"/>
    </source>
</evidence>
<dbReference type="GO" id="GO:0003729">
    <property type="term" value="F:mRNA binding"/>
    <property type="evidence" value="ECO:0007669"/>
    <property type="project" value="TreeGrafter"/>
</dbReference>
<feature type="domain" description="KOW" evidence="7">
    <location>
        <begin position="354"/>
        <end position="381"/>
    </location>
</feature>
<comment type="function">
    <text evidence="3">The SPT4-SPT5 complex mediates both activation and inhibition of transcription elongation, and plays a role in pre-mRNA processing. This complex seems to be important for the stability of the RNA polymerase II elongation machinery on the chromatin template but not for the inherent ability of this machinery to translocate down the gene.</text>
</comment>
<dbReference type="PANTHER" id="PTHR11125">
    <property type="entry name" value="SUPPRESSOR OF TY 5"/>
    <property type="match status" value="1"/>
</dbReference>
<dbReference type="Gene3D" id="2.30.30.30">
    <property type="match status" value="2"/>
</dbReference>
<dbReference type="EMBL" id="NHYE01005498">
    <property type="protein sequence ID" value="PPQ71537.1"/>
    <property type="molecule type" value="Genomic_DNA"/>
</dbReference>
<feature type="domain" description="KOW" evidence="7">
    <location>
        <begin position="406"/>
        <end position="433"/>
    </location>
</feature>
<dbReference type="InterPro" id="IPR039659">
    <property type="entry name" value="SPT5"/>
</dbReference>
<dbReference type="GO" id="GO:0006368">
    <property type="term" value="P:transcription elongation by RNA polymerase II"/>
    <property type="evidence" value="ECO:0007669"/>
    <property type="project" value="TreeGrafter"/>
</dbReference>
<reference evidence="8 9" key="1">
    <citation type="journal article" date="2018" name="Evol. Lett.">
        <title>Horizontal gene cluster transfer increased hallucinogenic mushroom diversity.</title>
        <authorList>
            <person name="Reynolds H.T."/>
            <person name="Vijayakumar V."/>
            <person name="Gluck-Thaler E."/>
            <person name="Korotkin H.B."/>
            <person name="Matheny P.B."/>
            <person name="Slot J.C."/>
        </authorList>
    </citation>
    <scope>NUCLEOTIDE SEQUENCE [LARGE SCALE GENOMIC DNA]</scope>
    <source>
        <strain evidence="8 9">SRW20</strain>
    </source>
</reference>